<dbReference type="GO" id="GO:0004175">
    <property type="term" value="F:endopeptidase activity"/>
    <property type="evidence" value="ECO:0007669"/>
    <property type="project" value="UniProtKB-ARBA"/>
</dbReference>
<feature type="domain" description="CAAX prenyl protease 2/Lysostaphin resistance protein A-like" evidence="2">
    <location>
        <begin position="91"/>
        <end position="172"/>
    </location>
</feature>
<dbReference type="InterPro" id="IPR003675">
    <property type="entry name" value="Rce1/LyrA-like_dom"/>
</dbReference>
<keyword evidence="1" id="KW-0812">Transmembrane</keyword>
<feature type="transmembrane region" description="Helical" evidence="1">
    <location>
        <begin position="83"/>
        <end position="104"/>
    </location>
</feature>
<keyword evidence="1" id="KW-1133">Transmembrane helix</keyword>
<evidence type="ECO:0000256" key="1">
    <source>
        <dbReference type="SAM" id="Phobius"/>
    </source>
</evidence>
<feature type="transmembrane region" description="Helical" evidence="1">
    <location>
        <begin position="6"/>
        <end position="26"/>
    </location>
</feature>
<sequence length="178" mass="20085">MMEVLITNFLLDLGLLLVPLLFILVIEKKKPALKDFGFKTKGAIDDMALSSKIFLTLLVYSFLLSFLFFVIGLNDFQGVQEGIQRIVELSPFLLVYFFLVRVFLEEYFFRAFLVPRVGVVVSSVLFGITHYGYGSVGEIVGATFLGMILAIAYKQHGRILPNYIGHLLYNLIAISFLV</sequence>
<comment type="caution">
    <text evidence="3">The sequence shown here is derived from an EMBL/GenBank/DDBJ whole genome shotgun (WGS) entry which is preliminary data.</text>
</comment>
<name>A0A2D6LP71_9ARCH</name>
<organism evidence="3 4">
    <name type="scientific">Candidatus Iainarchaeum sp</name>
    <dbReference type="NCBI Taxonomy" id="3101447"/>
    <lineage>
        <taxon>Archaea</taxon>
        <taxon>Candidatus Iainarchaeota</taxon>
        <taxon>Candidatus Iainarchaeia</taxon>
        <taxon>Candidatus Iainarchaeales</taxon>
        <taxon>Candidatus Iainarchaeaceae</taxon>
        <taxon>Candidatus Iainarchaeum</taxon>
    </lineage>
</organism>
<evidence type="ECO:0000313" key="3">
    <source>
        <dbReference type="EMBL" id="MAG17987.1"/>
    </source>
</evidence>
<accession>A0A2D6LP71</accession>
<dbReference type="PANTHER" id="PTHR36435">
    <property type="entry name" value="SLR1288 PROTEIN"/>
    <property type="match status" value="1"/>
</dbReference>
<protein>
    <recommendedName>
        <fullName evidence="2">CAAX prenyl protease 2/Lysostaphin resistance protein A-like domain-containing protein</fullName>
    </recommendedName>
</protein>
<feature type="transmembrane region" description="Helical" evidence="1">
    <location>
        <begin position="160"/>
        <end position="177"/>
    </location>
</feature>
<dbReference type="Proteomes" id="UP000226712">
    <property type="component" value="Unassembled WGS sequence"/>
</dbReference>
<keyword evidence="1" id="KW-0472">Membrane</keyword>
<evidence type="ECO:0000259" key="2">
    <source>
        <dbReference type="Pfam" id="PF02517"/>
    </source>
</evidence>
<dbReference type="InterPro" id="IPR052710">
    <property type="entry name" value="CAAX_protease"/>
</dbReference>
<dbReference type="AlphaFoldDB" id="A0A2D6LP71"/>
<proteinExistence type="predicted"/>
<gene>
    <name evidence="3" type="ORF">CL944_00765</name>
</gene>
<dbReference type="GO" id="GO:0080120">
    <property type="term" value="P:CAAX-box protein maturation"/>
    <property type="evidence" value="ECO:0007669"/>
    <property type="project" value="UniProtKB-ARBA"/>
</dbReference>
<dbReference type="Pfam" id="PF02517">
    <property type="entry name" value="Rce1-like"/>
    <property type="match status" value="1"/>
</dbReference>
<dbReference type="EMBL" id="NZBD01000004">
    <property type="protein sequence ID" value="MAG17987.1"/>
    <property type="molecule type" value="Genomic_DNA"/>
</dbReference>
<feature type="transmembrane region" description="Helical" evidence="1">
    <location>
        <begin position="111"/>
        <end position="129"/>
    </location>
</feature>
<feature type="transmembrane region" description="Helical" evidence="1">
    <location>
        <begin position="135"/>
        <end position="153"/>
    </location>
</feature>
<evidence type="ECO:0000313" key="4">
    <source>
        <dbReference type="Proteomes" id="UP000226712"/>
    </source>
</evidence>
<reference evidence="4" key="1">
    <citation type="submission" date="2017-09" db="EMBL/GenBank/DDBJ databases">
        <title>The Reconstruction of 2,631 Draft Metagenome-Assembled Genomes from the Global Oceans.</title>
        <authorList>
            <person name="Tully B.J."/>
            <person name="Graham E.D."/>
            <person name="Heidelberg J.F."/>
        </authorList>
    </citation>
    <scope>NUCLEOTIDE SEQUENCE [LARGE SCALE GENOMIC DNA]</scope>
</reference>
<feature type="transmembrane region" description="Helical" evidence="1">
    <location>
        <begin position="47"/>
        <end position="71"/>
    </location>
</feature>
<dbReference type="PANTHER" id="PTHR36435:SF1">
    <property type="entry name" value="CAAX AMINO TERMINAL PROTEASE FAMILY PROTEIN"/>
    <property type="match status" value="1"/>
</dbReference>